<feature type="region of interest" description="Disordered" evidence="1">
    <location>
        <begin position="659"/>
        <end position="684"/>
    </location>
</feature>
<dbReference type="Gene3D" id="3.40.50.410">
    <property type="entry name" value="von Willebrand factor, type A domain"/>
    <property type="match status" value="1"/>
</dbReference>
<evidence type="ECO:0000256" key="1">
    <source>
        <dbReference type="SAM" id="MobiDB-lite"/>
    </source>
</evidence>
<dbReference type="InterPro" id="IPR002035">
    <property type="entry name" value="VWF_A"/>
</dbReference>
<proteinExistence type="predicted"/>
<protein>
    <recommendedName>
        <fullName evidence="6">Type A von Willebrand factor domain-containing protein</fullName>
    </recommendedName>
</protein>
<evidence type="ECO:0000313" key="4">
    <source>
        <dbReference type="EMBL" id="KYR02329.1"/>
    </source>
</evidence>
<dbReference type="Proteomes" id="UP000076078">
    <property type="component" value="Unassembled WGS sequence"/>
</dbReference>
<dbReference type="OMA" id="TAGHPCQ"/>
<dbReference type="PANTHER" id="PTHR45737">
    <property type="entry name" value="VON WILLEBRAND FACTOR A DOMAIN-CONTAINING PROTEIN 5A"/>
    <property type="match status" value="1"/>
</dbReference>
<organism evidence="4 5">
    <name type="scientific">Tieghemostelium lacteum</name>
    <name type="common">Slime mold</name>
    <name type="synonym">Dictyostelium lacteum</name>
    <dbReference type="NCBI Taxonomy" id="361077"/>
    <lineage>
        <taxon>Eukaryota</taxon>
        <taxon>Amoebozoa</taxon>
        <taxon>Evosea</taxon>
        <taxon>Eumycetozoa</taxon>
        <taxon>Dictyostelia</taxon>
        <taxon>Dictyosteliales</taxon>
        <taxon>Raperosteliaceae</taxon>
        <taxon>Tieghemostelium</taxon>
    </lineage>
</organism>
<dbReference type="OrthoDB" id="30900at2759"/>
<dbReference type="Pfam" id="PF13768">
    <property type="entry name" value="VWA_3"/>
    <property type="match status" value="1"/>
</dbReference>
<dbReference type="EMBL" id="LODT01000004">
    <property type="protein sequence ID" value="KYR02329.1"/>
    <property type="molecule type" value="Genomic_DNA"/>
</dbReference>
<dbReference type="SUPFAM" id="SSF53300">
    <property type="entry name" value="vWA-like"/>
    <property type="match status" value="1"/>
</dbReference>
<accession>A0A152A7W2</accession>
<feature type="domain" description="VWFA" evidence="2">
    <location>
        <begin position="296"/>
        <end position="464"/>
    </location>
</feature>
<keyword evidence="5" id="KW-1185">Reference proteome</keyword>
<dbReference type="Pfam" id="PF08487">
    <property type="entry name" value="VIT"/>
    <property type="match status" value="1"/>
</dbReference>
<dbReference type="InParanoid" id="A0A152A7W2"/>
<evidence type="ECO:0000259" key="3">
    <source>
        <dbReference type="PROSITE" id="PS51468"/>
    </source>
</evidence>
<gene>
    <name evidence="4" type="ORF">DLAC_01160</name>
</gene>
<feature type="domain" description="VIT" evidence="3">
    <location>
        <begin position="41"/>
        <end position="169"/>
    </location>
</feature>
<dbReference type="InterPro" id="IPR013694">
    <property type="entry name" value="VIT"/>
</dbReference>
<dbReference type="PANTHER" id="PTHR45737:SF6">
    <property type="entry name" value="VON WILLEBRAND FACTOR A DOMAIN-CONTAINING PROTEIN 5A"/>
    <property type="match status" value="1"/>
</dbReference>
<dbReference type="InterPro" id="IPR036465">
    <property type="entry name" value="vWFA_dom_sf"/>
</dbReference>
<dbReference type="AlphaFoldDB" id="A0A152A7W2"/>
<evidence type="ECO:0000259" key="2">
    <source>
        <dbReference type="PROSITE" id="PS50234"/>
    </source>
</evidence>
<comment type="caution">
    <text evidence="4">The sequence shown here is derived from an EMBL/GenBank/DDBJ whole genome shotgun (WGS) entry which is preliminary data.</text>
</comment>
<dbReference type="SMART" id="SM00609">
    <property type="entry name" value="VIT"/>
    <property type="match status" value="1"/>
</dbReference>
<name>A0A152A7W2_TIELA</name>
<evidence type="ECO:0008006" key="6">
    <source>
        <dbReference type="Google" id="ProtNLM"/>
    </source>
</evidence>
<sequence length="884" mass="97787">MTTKALPCVPPLSFNDKSLQYEQSNYYDYFRKLGTNHVSSGEFGLQVKFGGSNTFELKEFTINAQINDSVQSAEFKLKYLNNSPSPVEGKYVLPLPPSTTICNMKVEYDGKILVGRIKEKEKASEIYSDAIASGGQGFMAERQKNGYFVISLGNVPSQKDVEITLELVGEMGSHMDTLHFLLHKLYFPTYAFKLNINLDINITGGIESIHVDGLSFNHPSGPDVTYTNEKKSSARLSASFEQAITKNILLAIKPQQTEKPQPILELNEKDNTYAMGLNFQPDFKDVNEFDINQRSEFIFLLDCSGSMSGEPIGKAKKALQLILRSLTEAVKFNIVCFGSDFNKLFPQSVVYTDATLAQASEYLSGVDADLGGTDILNPIKDILRNSPYDPKFPKQVFVFTDGEVDDREGLIQFVSTENYVRIFTYGIGTSVDRELIIGMSRACRGYFEFIENIQEMEGKVMSLFSIAVEPMLYNINIDYGALKVTQSPKLVRPIFNSERMMLYALIEKDSVKSKIFGSNTITISGTGPKGEDIKYKVELDFANACTKSQSIHRLCAYSIIKDLLEADQKASKTESKDTIVKLGKQYGIVSEHTSYIVTNEASEPTLETMKQVEVNSREVKSDEGKGGIFSGITKIFSKSPKPTSTVTLGGSYPSVSQTSPFTTSSISFQQGPQPTYQSQTTSSPVLSSLSQGMALKKRSQSPVTATISPQIDFDDMCIQECEKMESDFEQCEVKTSYLSPPPPPIPVQSNRVYSSPVPPPPSIPVQSHNVYPSVSGSGSLKRNVTPIGSGNDLQSIVSAQKANGAFDESRINFNLAKDKVPTGLDLDVWITLIIIAKLTKSYSNEKDQWNLIAQKAIKFVRAALSKINKLNDYQTFLTQAEATI</sequence>
<reference evidence="4 5" key="1">
    <citation type="submission" date="2015-12" db="EMBL/GenBank/DDBJ databases">
        <title>Dictyostelia acquired genes for synthesis and detection of signals that induce cell-type specialization by lateral gene transfer from prokaryotes.</title>
        <authorList>
            <person name="Gloeckner G."/>
            <person name="Schaap P."/>
        </authorList>
    </citation>
    <scope>NUCLEOTIDE SEQUENCE [LARGE SCALE GENOMIC DNA]</scope>
    <source>
        <strain evidence="4 5">TK</strain>
    </source>
</reference>
<dbReference type="SMART" id="SM00327">
    <property type="entry name" value="VWA"/>
    <property type="match status" value="1"/>
</dbReference>
<evidence type="ECO:0000313" key="5">
    <source>
        <dbReference type="Proteomes" id="UP000076078"/>
    </source>
</evidence>
<dbReference type="PROSITE" id="PS50234">
    <property type="entry name" value="VWFA"/>
    <property type="match status" value="1"/>
</dbReference>
<dbReference type="PROSITE" id="PS51468">
    <property type="entry name" value="VIT"/>
    <property type="match status" value="1"/>
</dbReference>